<sequence length="341" mass="35866">MFDPALLRSLTGTPMQVRCAVLPASLSAAGAVPGASGWAVLRVTVRNAGRTGQGEAALRPSHDPHGPDVLRDQFASARDGLERMISPLQLPGLLSPGPLRSALDSALWDLLAKRSGQRAWELLGMPPPRPVPAVRTVSPVATELLERELRDGADFASLKLELGAGGLADDLARLSAVRRLRPDAWLMVDARGAWDADRLRVMLPILHAHGVRMLEQPLPQARSAALTALPRPFPIIADLTHEQSTDLARLGERYDGVNLSLDALGGLTAALGLMEQAGQRGLAVLLDSPPATSLSCAPLLHAAPGADHVTLPRWLDASGAGAPTLQGEGGMLLPPSPALWG</sequence>
<feature type="domain" description="Mandelate racemase/muconate lactonizing enzyme C-terminal" evidence="3">
    <location>
        <begin position="139"/>
        <end position="236"/>
    </location>
</feature>
<gene>
    <name evidence="4" type="ORF">QFZ56_000325</name>
</gene>
<dbReference type="PANTHER" id="PTHR48080:SF3">
    <property type="entry name" value="ENOLASE SUPERFAMILY MEMBER DDB_G0284701"/>
    <property type="match status" value="1"/>
</dbReference>
<dbReference type="Pfam" id="PF13378">
    <property type="entry name" value="MR_MLE_C"/>
    <property type="match status" value="1"/>
</dbReference>
<dbReference type="RefSeq" id="WP_307039348.1">
    <property type="nucleotide sequence ID" value="NZ_JAUSYA010000001.1"/>
</dbReference>
<evidence type="ECO:0000259" key="3">
    <source>
        <dbReference type="SMART" id="SM00922"/>
    </source>
</evidence>
<dbReference type="Gene3D" id="3.30.390.10">
    <property type="entry name" value="Enolase-like, N-terminal domain"/>
    <property type="match status" value="1"/>
</dbReference>
<dbReference type="SUPFAM" id="SSF54826">
    <property type="entry name" value="Enolase N-terminal domain-like"/>
    <property type="match status" value="1"/>
</dbReference>
<evidence type="ECO:0000313" key="5">
    <source>
        <dbReference type="Proteomes" id="UP001243364"/>
    </source>
</evidence>
<evidence type="ECO:0000256" key="2">
    <source>
        <dbReference type="ARBA" id="ARBA00022723"/>
    </source>
</evidence>
<dbReference type="Proteomes" id="UP001243364">
    <property type="component" value="Unassembled WGS sequence"/>
</dbReference>
<dbReference type="EC" id="5.1.1.20" evidence="4"/>
<dbReference type="InterPro" id="IPR034593">
    <property type="entry name" value="DgoD-like"/>
</dbReference>
<name>A0ABU0PSK0_STRAH</name>
<comment type="similarity">
    <text evidence="1">Belongs to the mandelate racemase/muconate lactonizing enzyme family.</text>
</comment>
<dbReference type="Gene3D" id="3.20.20.120">
    <property type="entry name" value="Enolase-like C-terminal domain"/>
    <property type="match status" value="1"/>
</dbReference>
<dbReference type="InterPro" id="IPR013342">
    <property type="entry name" value="Mandelate_racemase_C"/>
</dbReference>
<comment type="caution">
    <text evidence="4">The sequence shown here is derived from an EMBL/GenBank/DDBJ whole genome shotgun (WGS) entry which is preliminary data.</text>
</comment>
<reference evidence="4 5" key="1">
    <citation type="submission" date="2023-07" db="EMBL/GenBank/DDBJ databases">
        <title>Comparative genomics of wheat-associated soil bacteria to identify genetic determinants of phenazine resistance.</title>
        <authorList>
            <person name="Mouncey N."/>
        </authorList>
    </citation>
    <scope>NUCLEOTIDE SEQUENCE [LARGE SCALE GENOMIC DNA]</scope>
    <source>
        <strain evidence="4 5">W4I19-2</strain>
    </source>
</reference>
<dbReference type="SUPFAM" id="SSF51604">
    <property type="entry name" value="Enolase C-terminal domain-like"/>
    <property type="match status" value="1"/>
</dbReference>
<dbReference type="SMART" id="SM00922">
    <property type="entry name" value="MR_MLE"/>
    <property type="match status" value="1"/>
</dbReference>
<dbReference type="EMBL" id="JAUSYA010000001">
    <property type="protein sequence ID" value="MDQ0681362.1"/>
    <property type="molecule type" value="Genomic_DNA"/>
</dbReference>
<keyword evidence="5" id="KW-1185">Reference proteome</keyword>
<protein>
    <submittedName>
        <fullName evidence="4">L-alanine-DL-glutamate epimerase-like enolase superfamily enzyme</fullName>
        <ecNumber evidence="4">5.1.1.20</ecNumber>
    </submittedName>
</protein>
<dbReference type="PANTHER" id="PTHR48080">
    <property type="entry name" value="D-GALACTONATE DEHYDRATASE-RELATED"/>
    <property type="match status" value="1"/>
</dbReference>
<dbReference type="InterPro" id="IPR029065">
    <property type="entry name" value="Enolase_C-like"/>
</dbReference>
<evidence type="ECO:0000313" key="4">
    <source>
        <dbReference type="EMBL" id="MDQ0681362.1"/>
    </source>
</evidence>
<keyword evidence="2" id="KW-0479">Metal-binding</keyword>
<dbReference type="InterPro" id="IPR036849">
    <property type="entry name" value="Enolase-like_C_sf"/>
</dbReference>
<accession>A0ABU0PSK0</accession>
<dbReference type="InterPro" id="IPR029017">
    <property type="entry name" value="Enolase-like_N"/>
</dbReference>
<proteinExistence type="inferred from homology"/>
<keyword evidence="4" id="KW-0413">Isomerase</keyword>
<dbReference type="GO" id="GO:0103031">
    <property type="term" value="F:L-Ala-D/L-Glu epimerase activity"/>
    <property type="evidence" value="ECO:0007669"/>
    <property type="project" value="UniProtKB-EC"/>
</dbReference>
<organism evidence="4 5">
    <name type="scientific">Streptomyces achromogenes</name>
    <dbReference type="NCBI Taxonomy" id="67255"/>
    <lineage>
        <taxon>Bacteria</taxon>
        <taxon>Bacillati</taxon>
        <taxon>Actinomycetota</taxon>
        <taxon>Actinomycetes</taxon>
        <taxon>Kitasatosporales</taxon>
        <taxon>Streptomycetaceae</taxon>
        <taxon>Streptomyces</taxon>
    </lineage>
</organism>
<evidence type="ECO:0000256" key="1">
    <source>
        <dbReference type="ARBA" id="ARBA00008031"/>
    </source>
</evidence>